<keyword evidence="2" id="KW-1185">Reference proteome</keyword>
<evidence type="ECO:0000313" key="1">
    <source>
        <dbReference type="EMBL" id="MDJ1170296.1"/>
    </source>
</evidence>
<name>A0ABT7ATR8_9CYAN</name>
<comment type="caution">
    <text evidence="1">The sequence shown here is derived from an EMBL/GenBank/DDBJ whole genome shotgun (WGS) entry which is preliminary data.</text>
</comment>
<gene>
    <name evidence="1" type="ORF">PMG71_12725</name>
</gene>
<reference evidence="1 2" key="1">
    <citation type="submission" date="2023-01" db="EMBL/GenBank/DDBJ databases">
        <title>Novel diversity within Roseofilum (Cyanobacteria; Desertifilaceae) from marine benthic mats with descriptions of four novel species.</title>
        <authorList>
            <person name="Wang Y."/>
            <person name="Berthold D.E."/>
            <person name="Hu J."/>
            <person name="Lefler F.W."/>
            <person name="Laughinghouse H.D. IV."/>
        </authorList>
    </citation>
    <scope>NUCLEOTIDE SEQUENCE [LARGE SCALE GENOMIC DNA]</scope>
    <source>
        <strain evidence="1 2">BLCC-M154</strain>
    </source>
</reference>
<proteinExistence type="predicted"/>
<evidence type="ECO:0000313" key="2">
    <source>
        <dbReference type="Proteomes" id="UP001235303"/>
    </source>
</evidence>
<organism evidence="1 2">
    <name type="scientific">Roseofilum acuticapitatum BLCC-M154</name>
    <dbReference type="NCBI Taxonomy" id="3022444"/>
    <lineage>
        <taxon>Bacteria</taxon>
        <taxon>Bacillati</taxon>
        <taxon>Cyanobacteriota</taxon>
        <taxon>Cyanophyceae</taxon>
        <taxon>Desertifilales</taxon>
        <taxon>Desertifilaceae</taxon>
        <taxon>Roseofilum</taxon>
        <taxon>Roseofilum acuticapitatum</taxon>
    </lineage>
</organism>
<sequence length="363" mass="41609">MFLTYLKKGETRDMFSELIRRSRRITRDEFAATFGGIADDVVEMLDSEQARQITREAREAMESSGPLPGGRPRLRQVEFGLFSNAPELEQGHVAAVDGTPALPLQMYSSGQALCVGIGSISHRRPLQDSLHYWSGRAYLSDSTDTNDFIARQEQALFGISSTAYLRYFEVRHGLELEEPYIFFDGTLVYEWLVAIQEGVSLYDTLFSSGKQCIGVMKNIKANVIFSTFARALRTGELYIIETLEDHLLNSNVPNRNQGERSRGTLPSFLHNYAPHIFRGIFKPRNKVFGFEVHEDHLENMLRMMGADCQMNHAGHEIPFLLNRVDEEVRRNFNARILQDRIALQMATESEELFFEEMNERTFR</sequence>
<accession>A0ABT7ATR8</accession>
<dbReference type="RefSeq" id="WP_283754054.1">
    <property type="nucleotide sequence ID" value="NZ_JAQOSP010000086.1"/>
</dbReference>
<protein>
    <recommendedName>
        <fullName evidence="3">NurA domain-containing protein</fullName>
    </recommendedName>
</protein>
<dbReference type="Proteomes" id="UP001235303">
    <property type="component" value="Unassembled WGS sequence"/>
</dbReference>
<evidence type="ECO:0008006" key="3">
    <source>
        <dbReference type="Google" id="ProtNLM"/>
    </source>
</evidence>
<dbReference type="EMBL" id="JAQOSP010000086">
    <property type="protein sequence ID" value="MDJ1170296.1"/>
    <property type="molecule type" value="Genomic_DNA"/>
</dbReference>